<reference evidence="1" key="2">
    <citation type="journal article" date="2016" name="Mol. Ecol.">
        <title>Population genomics of the filarial nematode parasite Wuchereria bancrofti from mosquitoes.</title>
        <authorList>
            <person name="Small S.T."/>
            <person name="Reimer L.J."/>
            <person name="Tisch D.J."/>
            <person name="King C.L."/>
            <person name="Christensen B.M."/>
            <person name="Siba P.M."/>
            <person name="Kazura J.W."/>
            <person name="Serre D."/>
            <person name="Zimmerman P.A."/>
        </authorList>
    </citation>
    <scope>NUCLEOTIDE SEQUENCE</scope>
    <source>
        <strain evidence="1">pt0022</strain>
    </source>
</reference>
<organism evidence="1 2">
    <name type="scientific">Wuchereria bancrofti</name>
    <dbReference type="NCBI Taxonomy" id="6293"/>
    <lineage>
        <taxon>Eukaryota</taxon>
        <taxon>Metazoa</taxon>
        <taxon>Ecdysozoa</taxon>
        <taxon>Nematoda</taxon>
        <taxon>Chromadorea</taxon>
        <taxon>Rhabditida</taxon>
        <taxon>Spirurina</taxon>
        <taxon>Spiruromorpha</taxon>
        <taxon>Filarioidea</taxon>
        <taxon>Onchocercidae</taxon>
        <taxon>Wuchereria</taxon>
    </lineage>
</organism>
<accession>A0AAF5PLF2</accession>
<evidence type="ECO:0000313" key="2">
    <source>
        <dbReference type="WBParaSite" id="mrna-Wban_02414"/>
    </source>
</evidence>
<reference evidence="2" key="3">
    <citation type="submission" date="2024-02" db="UniProtKB">
        <authorList>
            <consortium name="WormBaseParasite"/>
        </authorList>
    </citation>
    <scope>IDENTIFICATION</scope>
    <source>
        <strain evidence="2">pt0022</strain>
    </source>
</reference>
<reference evidence="1" key="1">
    <citation type="submission" date="2015-03" db="EMBL/GenBank/DDBJ databases">
        <title>Wuchereria bancrofti Genome Sequencing Papua New Guinea Strain.</title>
        <authorList>
            <person name="Small S.T."/>
            <person name="Serre D."/>
            <person name="Zimmerman P.A."/>
        </authorList>
    </citation>
    <scope>NUCLEOTIDE SEQUENCE [LARGE SCALE GENOMIC DNA]</scope>
    <source>
        <strain evidence="1">pt0022</strain>
    </source>
</reference>
<dbReference type="Proteomes" id="UP000093561">
    <property type="component" value="Unassembled WGS sequence"/>
</dbReference>
<protein>
    <submittedName>
        <fullName evidence="2">Uncharacterized protein</fullName>
    </submittedName>
</protein>
<sequence>MNEKEQNIIKQSALSCIETKENLPNICLKNRKEKKNIETKENLPNAKNGRATLQNVESSLKAGTYKLAKNGRATLQNVESSLKAGTYKLIWEKLENMYNMKEIEKNEPIPDGLLNNRNSCQKIWEKLENMYNMKEIEKNEPIPDGLLNNRNSCQKY</sequence>
<dbReference type="AlphaFoldDB" id="A0AAF5PLF2"/>
<name>A0AAF5PLF2_WUCBA</name>
<proteinExistence type="predicted"/>
<evidence type="ECO:0000313" key="1">
    <source>
        <dbReference type="Proteomes" id="UP000093561"/>
    </source>
</evidence>
<dbReference type="WBParaSite" id="mrna-Wban_02414">
    <property type="protein sequence ID" value="mrna-Wban_02414"/>
    <property type="gene ID" value="Wban_02414"/>
</dbReference>